<comment type="subcellular location">
    <subcellularLocation>
        <location evidence="1 7">Cell membrane</location>
        <topology evidence="1 7">Multi-pass membrane protein</topology>
    </subcellularLocation>
</comment>
<gene>
    <name evidence="10" type="primary">gsiD</name>
    <name evidence="10" type="ORF">NSPWAT_1215</name>
</gene>
<feature type="transmembrane region" description="Helical" evidence="7">
    <location>
        <begin position="237"/>
        <end position="260"/>
    </location>
</feature>
<keyword evidence="6 7" id="KW-0472">Membrane</keyword>
<feature type="chain" id="PRO_5046294961" evidence="8">
    <location>
        <begin position="25"/>
        <end position="276"/>
    </location>
</feature>
<evidence type="ECO:0000256" key="8">
    <source>
        <dbReference type="SAM" id="SignalP"/>
    </source>
</evidence>
<keyword evidence="5 7" id="KW-1133">Transmembrane helix</keyword>
<accession>A0ABN8W240</accession>
<evidence type="ECO:0000256" key="2">
    <source>
        <dbReference type="ARBA" id="ARBA00022448"/>
    </source>
</evidence>
<evidence type="ECO:0000256" key="7">
    <source>
        <dbReference type="RuleBase" id="RU363032"/>
    </source>
</evidence>
<dbReference type="PROSITE" id="PS50928">
    <property type="entry name" value="ABC_TM1"/>
    <property type="match status" value="1"/>
</dbReference>
<keyword evidence="2 7" id="KW-0813">Transport</keyword>
<reference evidence="10 11" key="1">
    <citation type="submission" date="2022-09" db="EMBL/GenBank/DDBJ databases">
        <authorList>
            <person name="Kop L."/>
        </authorList>
    </citation>
    <scope>NUCLEOTIDE SEQUENCE [LARGE SCALE GENOMIC DNA]</scope>
    <source>
        <strain evidence="10 11">347</strain>
    </source>
</reference>
<organism evidence="10 11">
    <name type="scientific">Nitrospina watsonii</name>
    <dbReference type="NCBI Taxonomy" id="1323948"/>
    <lineage>
        <taxon>Bacteria</taxon>
        <taxon>Pseudomonadati</taxon>
        <taxon>Nitrospinota/Tectimicrobiota group</taxon>
        <taxon>Nitrospinota</taxon>
        <taxon>Nitrospinia</taxon>
        <taxon>Nitrospinales</taxon>
        <taxon>Nitrospinaceae</taxon>
        <taxon>Nitrospina</taxon>
    </lineage>
</organism>
<feature type="transmembrane region" description="Helical" evidence="7">
    <location>
        <begin position="106"/>
        <end position="128"/>
    </location>
</feature>
<feature type="signal peptide" evidence="8">
    <location>
        <begin position="1"/>
        <end position="24"/>
    </location>
</feature>
<dbReference type="EMBL" id="OX336137">
    <property type="protein sequence ID" value="CAI2718074.1"/>
    <property type="molecule type" value="Genomic_DNA"/>
</dbReference>
<dbReference type="CDD" id="cd06261">
    <property type="entry name" value="TM_PBP2"/>
    <property type="match status" value="1"/>
</dbReference>
<evidence type="ECO:0000313" key="10">
    <source>
        <dbReference type="EMBL" id="CAI2718074.1"/>
    </source>
</evidence>
<dbReference type="SUPFAM" id="SSF161098">
    <property type="entry name" value="MetI-like"/>
    <property type="match status" value="1"/>
</dbReference>
<dbReference type="PANTHER" id="PTHR43386">
    <property type="entry name" value="OLIGOPEPTIDE TRANSPORT SYSTEM PERMEASE PROTEIN APPC"/>
    <property type="match status" value="1"/>
</dbReference>
<keyword evidence="3" id="KW-1003">Cell membrane</keyword>
<evidence type="ECO:0000259" key="9">
    <source>
        <dbReference type="PROSITE" id="PS50928"/>
    </source>
</evidence>
<dbReference type="Proteomes" id="UP001157733">
    <property type="component" value="Chromosome"/>
</dbReference>
<dbReference type="RefSeq" id="WP_282010982.1">
    <property type="nucleotide sequence ID" value="NZ_OX336137.1"/>
</dbReference>
<dbReference type="InterPro" id="IPR000515">
    <property type="entry name" value="MetI-like"/>
</dbReference>
<dbReference type="PANTHER" id="PTHR43386:SF1">
    <property type="entry name" value="D,D-DIPEPTIDE TRANSPORT SYSTEM PERMEASE PROTEIN DDPC-RELATED"/>
    <property type="match status" value="1"/>
</dbReference>
<protein>
    <submittedName>
        <fullName evidence="10">Glutathione ABC transporter membrane subunit GsiD</fullName>
    </submittedName>
</protein>
<keyword evidence="8" id="KW-0732">Signal</keyword>
<feature type="transmembrane region" description="Helical" evidence="7">
    <location>
        <begin position="188"/>
        <end position="217"/>
    </location>
</feature>
<evidence type="ECO:0000256" key="5">
    <source>
        <dbReference type="ARBA" id="ARBA00022989"/>
    </source>
</evidence>
<feature type="domain" description="ABC transmembrane type-1" evidence="9">
    <location>
        <begin position="71"/>
        <end position="260"/>
    </location>
</feature>
<proteinExistence type="inferred from homology"/>
<dbReference type="Pfam" id="PF00528">
    <property type="entry name" value="BPD_transp_1"/>
    <property type="match status" value="1"/>
</dbReference>
<sequence>MTMWRRFSLPAKLSACFLAAIALAALFAPWLSSFSYEEQDTLNALAAPDATHWMGTDRLGRDLFSRMLYGARVSLFLGVGTTLIALVIGTVYGAVSGYIGGRTDNILMRIVDVVFALPDLLLIILIMVVLGRGLASIFLALTLVSWVTVARLVRGEVLRIKEFTFVEAARALGAGHGRILFSEIVPNLWGILIVTLTFRIPVAILAESTLSFIGLGIAPPFSSWGTLANDGWTAIKFYPHLIVFPSLAIFLTILAFNFLGEGLRDHFDPRKSVKIS</sequence>
<evidence type="ECO:0000313" key="11">
    <source>
        <dbReference type="Proteomes" id="UP001157733"/>
    </source>
</evidence>
<feature type="transmembrane region" description="Helical" evidence="7">
    <location>
        <begin position="134"/>
        <end position="153"/>
    </location>
</feature>
<dbReference type="Gene3D" id="1.10.3720.10">
    <property type="entry name" value="MetI-like"/>
    <property type="match status" value="1"/>
</dbReference>
<dbReference type="InterPro" id="IPR050366">
    <property type="entry name" value="BP-dependent_transpt_permease"/>
</dbReference>
<keyword evidence="4 7" id="KW-0812">Transmembrane</keyword>
<feature type="transmembrane region" description="Helical" evidence="7">
    <location>
        <begin position="70"/>
        <end position="94"/>
    </location>
</feature>
<keyword evidence="11" id="KW-1185">Reference proteome</keyword>
<comment type="similarity">
    <text evidence="7">Belongs to the binding-protein-dependent transport system permease family.</text>
</comment>
<evidence type="ECO:0000256" key="1">
    <source>
        <dbReference type="ARBA" id="ARBA00004651"/>
    </source>
</evidence>
<dbReference type="InterPro" id="IPR025966">
    <property type="entry name" value="OppC_N"/>
</dbReference>
<dbReference type="Pfam" id="PF12911">
    <property type="entry name" value="OppC_N"/>
    <property type="match status" value="1"/>
</dbReference>
<evidence type="ECO:0000256" key="6">
    <source>
        <dbReference type="ARBA" id="ARBA00023136"/>
    </source>
</evidence>
<dbReference type="InterPro" id="IPR035906">
    <property type="entry name" value="MetI-like_sf"/>
</dbReference>
<evidence type="ECO:0000256" key="3">
    <source>
        <dbReference type="ARBA" id="ARBA00022475"/>
    </source>
</evidence>
<name>A0ABN8W240_9BACT</name>
<evidence type="ECO:0000256" key="4">
    <source>
        <dbReference type="ARBA" id="ARBA00022692"/>
    </source>
</evidence>